<gene>
    <name evidence="1" type="ORF">GHO27_18905</name>
</gene>
<evidence type="ECO:0000313" key="1">
    <source>
        <dbReference type="EMBL" id="MQU07751.1"/>
    </source>
</evidence>
<comment type="caution">
    <text evidence="1">The sequence shown here is derived from an EMBL/GenBank/DDBJ whole genome shotgun (WGS) entry which is preliminary data.</text>
</comment>
<dbReference type="RefSeq" id="WP_153374542.1">
    <property type="nucleotide sequence ID" value="NZ_WIVU01000044.1"/>
</dbReference>
<name>A0A6L5HZC8_9PSED</name>
<reference evidence="1 2" key="1">
    <citation type="submission" date="2019-10" db="EMBL/GenBank/DDBJ databases">
        <title>Evaluation of single-gene subtyping targets for Pseudomonas.</title>
        <authorList>
            <person name="Reichler S.J."/>
            <person name="Orsi R.H."/>
            <person name="Wiedmann M."/>
            <person name="Martin N.H."/>
            <person name="Murphy S.I."/>
        </authorList>
    </citation>
    <scope>NUCLEOTIDE SEQUENCE [LARGE SCALE GENOMIC DNA]</scope>
    <source>
        <strain evidence="1 2">FSL R10-1637</strain>
    </source>
</reference>
<proteinExistence type="predicted"/>
<accession>A0A6L5HZC8</accession>
<dbReference type="Proteomes" id="UP000478064">
    <property type="component" value="Unassembled WGS sequence"/>
</dbReference>
<organism evidence="1 2">
    <name type="scientific">Pseudomonas helleri</name>
    <dbReference type="NCBI Taxonomy" id="1608996"/>
    <lineage>
        <taxon>Bacteria</taxon>
        <taxon>Pseudomonadati</taxon>
        <taxon>Pseudomonadota</taxon>
        <taxon>Gammaproteobacteria</taxon>
        <taxon>Pseudomonadales</taxon>
        <taxon>Pseudomonadaceae</taxon>
        <taxon>Pseudomonas</taxon>
    </lineage>
</organism>
<protein>
    <submittedName>
        <fullName evidence="1">Uncharacterized protein</fullName>
    </submittedName>
</protein>
<dbReference type="EMBL" id="WIVU01000044">
    <property type="protein sequence ID" value="MQU07751.1"/>
    <property type="molecule type" value="Genomic_DNA"/>
</dbReference>
<evidence type="ECO:0000313" key="2">
    <source>
        <dbReference type="Proteomes" id="UP000478064"/>
    </source>
</evidence>
<sequence>MANKYADINDQYHRKHFQKILNPDHQEYNKKGARYKPITENELRVKVNEMTGYSFQEIQKLEKDFGWTLLDILQMHSGNEEEIHTEIDKDTLYRRVNRLLQ</sequence>
<dbReference type="AlphaFoldDB" id="A0A6L5HZC8"/>